<organism evidence="1 2">
    <name type="scientific">Maliponia aquimaris</name>
    <dbReference type="NCBI Taxonomy" id="1673631"/>
    <lineage>
        <taxon>Bacteria</taxon>
        <taxon>Pseudomonadati</taxon>
        <taxon>Pseudomonadota</taxon>
        <taxon>Alphaproteobacteria</taxon>
        <taxon>Rhodobacterales</taxon>
        <taxon>Paracoccaceae</taxon>
        <taxon>Maliponia</taxon>
    </lineage>
</organism>
<evidence type="ECO:0000313" key="2">
    <source>
        <dbReference type="Proteomes" id="UP000207598"/>
    </source>
</evidence>
<accession>A0A238K1P3</accession>
<keyword evidence="2" id="KW-1185">Reference proteome</keyword>
<sequence length="59" mass="6414">MRGAAPRCPRCAAPLVATRRWFGLIQHLRSPCPACGADLVFDTAGGVHLKDSAPREEKR</sequence>
<dbReference type="OrthoDB" id="228033at2"/>
<dbReference type="AlphaFoldDB" id="A0A238K1P3"/>
<reference evidence="1 2" key="1">
    <citation type="submission" date="2017-05" db="EMBL/GenBank/DDBJ databases">
        <authorList>
            <person name="Song R."/>
            <person name="Chenine A.L."/>
            <person name="Ruprecht R.M."/>
        </authorList>
    </citation>
    <scope>NUCLEOTIDE SEQUENCE [LARGE SCALE GENOMIC DNA]</scope>
    <source>
        <strain evidence="1 2">CECT 8898</strain>
    </source>
</reference>
<protein>
    <submittedName>
        <fullName evidence="1">Uncharacterized protein</fullName>
    </submittedName>
</protein>
<dbReference type="RefSeq" id="WP_094019912.1">
    <property type="nucleotide sequence ID" value="NZ_FXYF01000002.1"/>
</dbReference>
<evidence type="ECO:0000313" key="1">
    <source>
        <dbReference type="EMBL" id="SMX36819.1"/>
    </source>
</evidence>
<gene>
    <name evidence="1" type="ORF">MAA8898_01060</name>
</gene>
<dbReference type="Proteomes" id="UP000207598">
    <property type="component" value="Unassembled WGS sequence"/>
</dbReference>
<proteinExistence type="predicted"/>
<dbReference type="EMBL" id="FXYF01000002">
    <property type="protein sequence ID" value="SMX36819.1"/>
    <property type="molecule type" value="Genomic_DNA"/>
</dbReference>
<name>A0A238K1P3_9RHOB</name>